<keyword evidence="2" id="KW-1185">Reference proteome</keyword>
<proteinExistence type="predicted"/>
<evidence type="ECO:0000313" key="1">
    <source>
        <dbReference type="EMBL" id="SNR74770.1"/>
    </source>
</evidence>
<dbReference type="OrthoDB" id="3363596at2"/>
<sequence>MRTRLWVVTAVVALVVSGGGVAAWSATRRHAPVPAALHDDLTARVVRLLEADLAWANEITMEPGRQPVCEAALFGLDPVDARDVGQVRSVYAWVSCKWLPPAGQRAGLTARDLSGAVVPIAVRLGRTNHVEVPRDGESTYPADIRRIFPRDVRDVAFDGSPALDAANTRVDARVTALLA</sequence>
<dbReference type="RefSeq" id="WP_143232363.1">
    <property type="nucleotide sequence ID" value="NZ_BOMU01000035.1"/>
</dbReference>
<dbReference type="AlphaFoldDB" id="A0A238YUM7"/>
<dbReference type="Proteomes" id="UP000198415">
    <property type="component" value="Unassembled WGS sequence"/>
</dbReference>
<dbReference type="EMBL" id="FZNR01000005">
    <property type="protein sequence ID" value="SNR74770.1"/>
    <property type="molecule type" value="Genomic_DNA"/>
</dbReference>
<organism evidence="1 2">
    <name type="scientific">Actinoplanes regularis</name>
    <dbReference type="NCBI Taxonomy" id="52697"/>
    <lineage>
        <taxon>Bacteria</taxon>
        <taxon>Bacillati</taxon>
        <taxon>Actinomycetota</taxon>
        <taxon>Actinomycetes</taxon>
        <taxon>Micromonosporales</taxon>
        <taxon>Micromonosporaceae</taxon>
        <taxon>Actinoplanes</taxon>
    </lineage>
</organism>
<name>A0A238YUM7_9ACTN</name>
<protein>
    <submittedName>
        <fullName evidence="1">Uncharacterized protein</fullName>
    </submittedName>
</protein>
<reference evidence="1 2" key="1">
    <citation type="submission" date="2017-06" db="EMBL/GenBank/DDBJ databases">
        <authorList>
            <person name="Kim H.J."/>
            <person name="Triplett B.A."/>
        </authorList>
    </citation>
    <scope>NUCLEOTIDE SEQUENCE [LARGE SCALE GENOMIC DNA]</scope>
    <source>
        <strain evidence="1 2">DSM 43151</strain>
    </source>
</reference>
<evidence type="ECO:0000313" key="2">
    <source>
        <dbReference type="Proteomes" id="UP000198415"/>
    </source>
</evidence>
<accession>A0A238YUM7</accession>
<gene>
    <name evidence="1" type="ORF">SAMN06264365_105196</name>
</gene>